<evidence type="ECO:0000256" key="5">
    <source>
        <dbReference type="ARBA" id="ARBA00023159"/>
    </source>
</evidence>
<evidence type="ECO:0000256" key="8">
    <source>
        <dbReference type="ARBA" id="ARBA00031968"/>
    </source>
</evidence>
<evidence type="ECO:0000256" key="10">
    <source>
        <dbReference type="SAM" id="MobiDB-lite"/>
    </source>
</evidence>
<evidence type="ECO:0000256" key="1">
    <source>
        <dbReference type="ARBA" id="ARBA00004123"/>
    </source>
</evidence>
<evidence type="ECO:0000256" key="7">
    <source>
        <dbReference type="ARBA" id="ARBA00023242"/>
    </source>
</evidence>
<feature type="compositionally biased region" description="Low complexity" evidence="10">
    <location>
        <begin position="191"/>
        <end position="203"/>
    </location>
</feature>
<dbReference type="CDD" id="cd00183">
    <property type="entry name" value="TFIIS_I"/>
    <property type="match status" value="1"/>
</dbReference>
<comment type="subcellular location">
    <subcellularLocation>
        <location evidence="1 9">Nucleus</location>
    </subcellularLocation>
</comment>
<name>A0AAV3ZRZ5_9GAST</name>
<evidence type="ECO:0000256" key="2">
    <source>
        <dbReference type="ARBA" id="ARBA00009681"/>
    </source>
</evidence>
<evidence type="ECO:0000256" key="3">
    <source>
        <dbReference type="ARBA" id="ARBA00019686"/>
    </source>
</evidence>
<dbReference type="GO" id="GO:0003712">
    <property type="term" value="F:transcription coregulator activity"/>
    <property type="evidence" value="ECO:0007669"/>
    <property type="project" value="TreeGrafter"/>
</dbReference>
<feature type="compositionally biased region" description="Polar residues" evidence="10">
    <location>
        <begin position="242"/>
        <end position="252"/>
    </location>
</feature>
<feature type="compositionally biased region" description="Polar residues" evidence="10">
    <location>
        <begin position="271"/>
        <end position="286"/>
    </location>
</feature>
<feature type="region of interest" description="Disordered" evidence="10">
    <location>
        <begin position="85"/>
        <end position="112"/>
    </location>
</feature>
<feature type="domain" description="TFIIS N-terminal" evidence="11">
    <location>
        <begin position="1"/>
        <end position="84"/>
    </location>
</feature>
<dbReference type="GO" id="GO:0016592">
    <property type="term" value="C:mediator complex"/>
    <property type="evidence" value="ECO:0007669"/>
    <property type="project" value="InterPro"/>
</dbReference>
<evidence type="ECO:0000256" key="4">
    <source>
        <dbReference type="ARBA" id="ARBA00023015"/>
    </source>
</evidence>
<proteinExistence type="inferred from homology"/>
<dbReference type="InterPro" id="IPR017923">
    <property type="entry name" value="TFIIS_N"/>
</dbReference>
<dbReference type="GO" id="GO:0006357">
    <property type="term" value="P:regulation of transcription by RNA polymerase II"/>
    <property type="evidence" value="ECO:0007669"/>
    <property type="project" value="InterPro"/>
</dbReference>
<feature type="compositionally biased region" description="Basic and acidic residues" evidence="10">
    <location>
        <begin position="204"/>
        <end position="219"/>
    </location>
</feature>
<evidence type="ECO:0000256" key="9">
    <source>
        <dbReference type="PROSITE-ProRule" id="PRU00649"/>
    </source>
</evidence>
<sequence>MPPTPAQIKDKLINALDDEKNVIDEKAVEEVITLLEASAITKEILEQTRLGRDINLVRKSSKNPVIAKRAKNLVKAWQKLIEDSGSPRVVNGQHPHSRVSPGLSPAPVHNLTPKSCLPSPALLQASRQSGTLSPAPAAAARISQGTPTGRLTPKTGRVKQIATVAGGKPVSPAVRGQQQRGGGQNEDSNMSWAASSPSNLSESSQDRLLGDRDNQDSKGPKNCQPSTSKRNFRFDSKPPDHSTPTSKSVNRASDQRDVSKTNVANRKRTRSSVLEESNDSLSSPPFKQTRLVPPTLSLSASHKNNVINGSIVKKGGAVKSAPPDYYATLDSTAVSPASSSTVKVSNLHDQVESSLSHRLQLQPLRQDSVDSRASSKAGKVKTTEQIIEDMQKKSATSVDMNVIAQIRTNLLQKESEAQNAAPPAGSERVGKKRGRKKKGANQQLELPGSDAVSDTRKLAQTKSEYIERFLQTSVAPTPGEDAFEHSRQESLEEPHHPIPLGGCSSSFVQSSYDPGFPAYPRSQDKPDSGPSASPPDARDILEGAAGALRDAGSLEHLPEQQLLARLPPIDPDSIDWSLHDYGAPMPQPATEERVEELHHKDLVSINGTYDREGHFKGWHEMLTADSLYDEPLYILPYVDTND</sequence>
<evidence type="ECO:0000313" key="13">
    <source>
        <dbReference type="Proteomes" id="UP000735302"/>
    </source>
</evidence>
<accession>A0AAV3ZRZ5</accession>
<dbReference type="EMBL" id="BLXT01002699">
    <property type="protein sequence ID" value="GFN96638.1"/>
    <property type="molecule type" value="Genomic_DNA"/>
</dbReference>
<dbReference type="AlphaFoldDB" id="A0AAV3ZRZ5"/>
<feature type="region of interest" description="Disordered" evidence="10">
    <location>
        <begin position="471"/>
        <end position="538"/>
    </location>
</feature>
<evidence type="ECO:0000313" key="12">
    <source>
        <dbReference type="EMBL" id="GFN96638.1"/>
    </source>
</evidence>
<dbReference type="Gene3D" id="1.20.930.10">
    <property type="entry name" value="Conserved domain common to transcription factors TFIIS, elongin A, CRSP70"/>
    <property type="match status" value="1"/>
</dbReference>
<feature type="compositionally biased region" description="Polar residues" evidence="10">
    <location>
        <begin position="503"/>
        <end position="512"/>
    </location>
</feature>
<evidence type="ECO:0000259" key="11">
    <source>
        <dbReference type="PROSITE" id="PS51319"/>
    </source>
</evidence>
<keyword evidence="4" id="KW-0805">Transcription regulation</keyword>
<evidence type="ECO:0000256" key="6">
    <source>
        <dbReference type="ARBA" id="ARBA00023163"/>
    </source>
</evidence>
<reference evidence="12 13" key="1">
    <citation type="journal article" date="2021" name="Elife">
        <title>Chloroplast acquisition without the gene transfer in kleptoplastic sea slugs, Plakobranchus ocellatus.</title>
        <authorList>
            <person name="Maeda T."/>
            <person name="Takahashi S."/>
            <person name="Yoshida T."/>
            <person name="Shimamura S."/>
            <person name="Takaki Y."/>
            <person name="Nagai Y."/>
            <person name="Toyoda A."/>
            <person name="Suzuki Y."/>
            <person name="Arimoto A."/>
            <person name="Ishii H."/>
            <person name="Satoh N."/>
            <person name="Nishiyama T."/>
            <person name="Hasebe M."/>
            <person name="Maruyama T."/>
            <person name="Minagawa J."/>
            <person name="Obokata J."/>
            <person name="Shigenobu S."/>
        </authorList>
    </citation>
    <scope>NUCLEOTIDE SEQUENCE [LARGE SCALE GENOMIC DNA]</scope>
</reference>
<comment type="similarity">
    <text evidence="2">Belongs to the Mediator complex subunit 26 family.</text>
</comment>
<dbReference type="GO" id="GO:0070847">
    <property type="term" value="C:core mediator complex"/>
    <property type="evidence" value="ECO:0007669"/>
    <property type="project" value="TreeGrafter"/>
</dbReference>
<feature type="compositionally biased region" description="Basic residues" evidence="10">
    <location>
        <begin position="430"/>
        <end position="439"/>
    </location>
</feature>
<comment type="caution">
    <text evidence="12">The sequence shown here is derived from an EMBL/GenBank/DDBJ whole genome shotgun (WGS) entry which is preliminary data.</text>
</comment>
<feature type="region of interest" description="Disordered" evidence="10">
    <location>
        <begin position="414"/>
        <end position="456"/>
    </location>
</feature>
<gene>
    <name evidence="12" type="ORF">PoB_002314400</name>
</gene>
<dbReference type="InterPro" id="IPR042376">
    <property type="entry name" value="MED26"/>
</dbReference>
<keyword evidence="7 9" id="KW-0539">Nucleus</keyword>
<dbReference type="GO" id="GO:0010628">
    <property type="term" value="P:positive regulation of gene expression"/>
    <property type="evidence" value="ECO:0007669"/>
    <property type="project" value="TreeGrafter"/>
</dbReference>
<feature type="region of interest" description="Disordered" evidence="10">
    <location>
        <begin position="126"/>
        <end position="291"/>
    </location>
</feature>
<dbReference type="PANTHER" id="PTHR15201:SF1">
    <property type="entry name" value="MEDIATOR OF RNA POLYMERASE II TRANSCRIPTION SUBUNIT 26"/>
    <property type="match status" value="1"/>
</dbReference>
<dbReference type="InterPro" id="IPR003617">
    <property type="entry name" value="TFIIS/CRSP70_N_sub"/>
</dbReference>
<organism evidence="12 13">
    <name type="scientific">Plakobranchus ocellatus</name>
    <dbReference type="NCBI Taxonomy" id="259542"/>
    <lineage>
        <taxon>Eukaryota</taxon>
        <taxon>Metazoa</taxon>
        <taxon>Spiralia</taxon>
        <taxon>Lophotrochozoa</taxon>
        <taxon>Mollusca</taxon>
        <taxon>Gastropoda</taxon>
        <taxon>Heterobranchia</taxon>
        <taxon>Euthyneura</taxon>
        <taxon>Panpulmonata</taxon>
        <taxon>Sacoglossa</taxon>
        <taxon>Placobranchoidea</taxon>
        <taxon>Plakobranchidae</taxon>
        <taxon>Plakobranchus</taxon>
    </lineage>
</organism>
<dbReference type="SMART" id="SM00509">
    <property type="entry name" value="TFS2N"/>
    <property type="match status" value="1"/>
</dbReference>
<keyword evidence="5" id="KW-0010">Activator</keyword>
<dbReference type="SUPFAM" id="SSF47676">
    <property type="entry name" value="Conserved domain common to transcription factors TFIIS, elongin A, CRSP70"/>
    <property type="match status" value="1"/>
</dbReference>
<dbReference type="InterPro" id="IPR035441">
    <property type="entry name" value="TFIIS/LEDGF_dom_sf"/>
</dbReference>
<keyword evidence="13" id="KW-1185">Reference proteome</keyword>
<protein>
    <recommendedName>
        <fullName evidence="3">Mediator of RNA polymerase II transcription subunit 26</fullName>
    </recommendedName>
    <alternativeName>
        <fullName evidence="8">Mediator complex subunit 26</fullName>
    </alternativeName>
</protein>
<keyword evidence="6" id="KW-0804">Transcription</keyword>
<dbReference type="Pfam" id="PF08711">
    <property type="entry name" value="Med26"/>
    <property type="match status" value="1"/>
</dbReference>
<dbReference type="PROSITE" id="PS51319">
    <property type="entry name" value="TFIIS_N"/>
    <property type="match status" value="1"/>
</dbReference>
<feature type="compositionally biased region" description="Basic and acidic residues" evidence="10">
    <location>
        <begin position="482"/>
        <end position="496"/>
    </location>
</feature>
<dbReference type="PANTHER" id="PTHR15201">
    <property type="entry name" value="CRSP70"/>
    <property type="match status" value="1"/>
</dbReference>
<dbReference type="Proteomes" id="UP000735302">
    <property type="component" value="Unassembled WGS sequence"/>
</dbReference>